<dbReference type="EMBL" id="BPLR01014893">
    <property type="protein sequence ID" value="GIY72055.1"/>
    <property type="molecule type" value="Genomic_DNA"/>
</dbReference>
<evidence type="ECO:0000313" key="1">
    <source>
        <dbReference type="EMBL" id="GIY72055.1"/>
    </source>
</evidence>
<accession>A0AAV4VNZ5</accession>
<keyword evidence="2" id="KW-1185">Reference proteome</keyword>
<evidence type="ECO:0000313" key="2">
    <source>
        <dbReference type="Proteomes" id="UP001054945"/>
    </source>
</evidence>
<dbReference type="AlphaFoldDB" id="A0AAV4VNZ5"/>
<reference evidence="1 2" key="1">
    <citation type="submission" date="2021-06" db="EMBL/GenBank/DDBJ databases">
        <title>Caerostris extrusa draft genome.</title>
        <authorList>
            <person name="Kono N."/>
            <person name="Arakawa K."/>
        </authorList>
    </citation>
    <scope>NUCLEOTIDE SEQUENCE [LARGE SCALE GENOMIC DNA]</scope>
</reference>
<dbReference type="Proteomes" id="UP001054945">
    <property type="component" value="Unassembled WGS sequence"/>
</dbReference>
<sequence length="88" mass="9977">MPPRVRIARRNVTSSEHAESQVKCVYVGFVKIDLNCLLAFRFPKYCAGKSREQVERFLPVRFSPHPGFSLTLGSKARPKLIFLPSSPD</sequence>
<protein>
    <submittedName>
        <fullName evidence="1">Uncharacterized protein</fullName>
    </submittedName>
</protein>
<gene>
    <name evidence="1" type="ORF">CEXT_94951</name>
</gene>
<comment type="caution">
    <text evidence="1">The sequence shown here is derived from an EMBL/GenBank/DDBJ whole genome shotgun (WGS) entry which is preliminary data.</text>
</comment>
<organism evidence="1 2">
    <name type="scientific">Caerostris extrusa</name>
    <name type="common">Bark spider</name>
    <name type="synonym">Caerostris bankana</name>
    <dbReference type="NCBI Taxonomy" id="172846"/>
    <lineage>
        <taxon>Eukaryota</taxon>
        <taxon>Metazoa</taxon>
        <taxon>Ecdysozoa</taxon>
        <taxon>Arthropoda</taxon>
        <taxon>Chelicerata</taxon>
        <taxon>Arachnida</taxon>
        <taxon>Araneae</taxon>
        <taxon>Araneomorphae</taxon>
        <taxon>Entelegynae</taxon>
        <taxon>Araneoidea</taxon>
        <taxon>Araneidae</taxon>
        <taxon>Caerostris</taxon>
    </lineage>
</organism>
<proteinExistence type="predicted"/>
<name>A0AAV4VNZ5_CAEEX</name>